<proteinExistence type="inferred from homology"/>
<accession>A0ABW8C1V4</accession>
<comment type="similarity">
    <text evidence="1">Belongs to the short-chain dehydrogenases/reductases (SDR) family.</text>
</comment>
<sequence length="255" mass="26492">MDLQLKGKRAVVTGASRGIGLAIVRALAAEGVEVLGGARTIGPALSEAAAHTLEVDLTTTDGPARLVEHAVETFGGLDILVNNVGGRTVSAQGFLDLDDEGWAKGFDLNFFSAIRTIRAALPSLIESRGAIVNIGSVNGRLAAPRLVEYSAAKAALTNLTKSLSEEFGPQGVRVNTVSPGPVRTDTWDSPERAKRMGMASAEELVAAVPKWMGLTTGKIIEPEEVAAIVALLASDRLPGATGGDWLIDAGMLKSV</sequence>
<dbReference type="CDD" id="cd05233">
    <property type="entry name" value="SDR_c"/>
    <property type="match status" value="1"/>
</dbReference>
<name>A0ABW8C1V4_9ACTN</name>
<dbReference type="Pfam" id="PF13561">
    <property type="entry name" value="adh_short_C2"/>
    <property type="match status" value="1"/>
</dbReference>
<dbReference type="PANTHER" id="PTHR43669:SF3">
    <property type="entry name" value="ALCOHOL DEHYDROGENASE, PUTATIVE (AFU_ORTHOLOGUE AFUA_3G03445)-RELATED"/>
    <property type="match status" value="1"/>
</dbReference>
<dbReference type="EMBL" id="JBITYG010000002">
    <property type="protein sequence ID" value="MFI9100394.1"/>
    <property type="molecule type" value="Genomic_DNA"/>
</dbReference>
<dbReference type="Gene3D" id="3.40.50.720">
    <property type="entry name" value="NAD(P)-binding Rossmann-like Domain"/>
    <property type="match status" value="1"/>
</dbReference>
<comment type="caution">
    <text evidence="3">The sequence shown here is derived from an EMBL/GenBank/DDBJ whole genome shotgun (WGS) entry which is preliminary data.</text>
</comment>
<dbReference type="InterPro" id="IPR002347">
    <property type="entry name" value="SDR_fam"/>
</dbReference>
<protein>
    <submittedName>
        <fullName evidence="3">SDR family NAD(P)-dependent oxidoreductase</fullName>
        <ecNumber evidence="3">1.1.1.-</ecNumber>
    </submittedName>
</protein>
<dbReference type="SUPFAM" id="SSF51735">
    <property type="entry name" value="NAD(P)-binding Rossmann-fold domains"/>
    <property type="match status" value="1"/>
</dbReference>
<evidence type="ECO:0000256" key="2">
    <source>
        <dbReference type="ARBA" id="ARBA00023002"/>
    </source>
</evidence>
<dbReference type="PRINTS" id="PR00080">
    <property type="entry name" value="SDRFAMILY"/>
</dbReference>
<evidence type="ECO:0000256" key="1">
    <source>
        <dbReference type="ARBA" id="ARBA00006484"/>
    </source>
</evidence>
<keyword evidence="2 3" id="KW-0560">Oxidoreductase</keyword>
<dbReference type="EC" id="1.1.1.-" evidence="3"/>
<evidence type="ECO:0000313" key="3">
    <source>
        <dbReference type="EMBL" id="MFI9100394.1"/>
    </source>
</evidence>
<gene>
    <name evidence="3" type="ORF">ACIGXA_07695</name>
</gene>
<dbReference type="Proteomes" id="UP001614394">
    <property type="component" value="Unassembled WGS sequence"/>
</dbReference>
<organism evidence="3 4">
    <name type="scientific">Streptomyces fildesensis</name>
    <dbReference type="NCBI Taxonomy" id="375757"/>
    <lineage>
        <taxon>Bacteria</taxon>
        <taxon>Bacillati</taxon>
        <taxon>Actinomycetota</taxon>
        <taxon>Actinomycetes</taxon>
        <taxon>Kitasatosporales</taxon>
        <taxon>Streptomycetaceae</taxon>
        <taxon>Streptomyces</taxon>
    </lineage>
</organism>
<dbReference type="PRINTS" id="PR00081">
    <property type="entry name" value="GDHRDH"/>
</dbReference>
<dbReference type="InterPro" id="IPR036291">
    <property type="entry name" value="NAD(P)-bd_dom_sf"/>
</dbReference>
<dbReference type="RefSeq" id="WP_399645536.1">
    <property type="nucleotide sequence ID" value="NZ_JBITYG010000002.1"/>
</dbReference>
<reference evidence="3 4" key="1">
    <citation type="submission" date="2024-10" db="EMBL/GenBank/DDBJ databases">
        <title>The Natural Products Discovery Center: Release of the First 8490 Sequenced Strains for Exploring Actinobacteria Biosynthetic Diversity.</title>
        <authorList>
            <person name="Kalkreuter E."/>
            <person name="Kautsar S.A."/>
            <person name="Yang D."/>
            <person name="Bader C.D."/>
            <person name="Teijaro C.N."/>
            <person name="Fluegel L."/>
            <person name="Davis C.M."/>
            <person name="Simpson J.R."/>
            <person name="Lauterbach L."/>
            <person name="Steele A.D."/>
            <person name="Gui C."/>
            <person name="Meng S."/>
            <person name="Li G."/>
            <person name="Viehrig K."/>
            <person name="Ye F."/>
            <person name="Su P."/>
            <person name="Kiefer A.F."/>
            <person name="Nichols A."/>
            <person name="Cepeda A.J."/>
            <person name="Yan W."/>
            <person name="Fan B."/>
            <person name="Jiang Y."/>
            <person name="Adhikari A."/>
            <person name="Zheng C.-J."/>
            <person name="Schuster L."/>
            <person name="Cowan T.M."/>
            <person name="Smanski M.J."/>
            <person name="Chevrette M.G."/>
            <person name="De Carvalho L.P.S."/>
            <person name="Shen B."/>
        </authorList>
    </citation>
    <scope>NUCLEOTIDE SEQUENCE [LARGE SCALE GENOMIC DNA]</scope>
    <source>
        <strain evidence="3 4">NPDC053399</strain>
    </source>
</reference>
<evidence type="ECO:0000313" key="4">
    <source>
        <dbReference type="Proteomes" id="UP001614394"/>
    </source>
</evidence>
<dbReference type="PANTHER" id="PTHR43669">
    <property type="entry name" value="5-KETO-D-GLUCONATE 5-REDUCTASE"/>
    <property type="match status" value="1"/>
</dbReference>
<dbReference type="PROSITE" id="PS00061">
    <property type="entry name" value="ADH_SHORT"/>
    <property type="match status" value="1"/>
</dbReference>
<dbReference type="InterPro" id="IPR020904">
    <property type="entry name" value="Sc_DH/Rdtase_CS"/>
</dbReference>
<keyword evidence="4" id="KW-1185">Reference proteome</keyword>
<dbReference type="GO" id="GO:0016491">
    <property type="term" value="F:oxidoreductase activity"/>
    <property type="evidence" value="ECO:0007669"/>
    <property type="project" value="UniProtKB-KW"/>
</dbReference>